<keyword evidence="3" id="KW-1185">Reference proteome</keyword>
<dbReference type="PROSITE" id="PS00455">
    <property type="entry name" value="AMP_BINDING"/>
    <property type="match status" value="1"/>
</dbReference>
<dbReference type="Pfam" id="PF00550">
    <property type="entry name" value="PP-binding"/>
    <property type="match status" value="1"/>
</dbReference>
<dbReference type="GO" id="GO:0044550">
    <property type="term" value="P:secondary metabolite biosynthetic process"/>
    <property type="evidence" value="ECO:0007669"/>
    <property type="project" value="TreeGrafter"/>
</dbReference>
<dbReference type="SUPFAM" id="SSF47336">
    <property type="entry name" value="ACP-like"/>
    <property type="match status" value="1"/>
</dbReference>
<evidence type="ECO:0000313" key="2">
    <source>
        <dbReference type="EMBL" id="ERT10763.1"/>
    </source>
</evidence>
<dbReference type="GO" id="GO:0005737">
    <property type="term" value="C:cytoplasm"/>
    <property type="evidence" value="ECO:0007669"/>
    <property type="project" value="TreeGrafter"/>
</dbReference>
<dbReference type="RefSeq" id="WP_023046254.1">
    <property type="nucleotide sequence ID" value="NZ_AXDT01000270.1"/>
</dbReference>
<gene>
    <name evidence="2" type="ORF">O185_23055</name>
</gene>
<accession>U7QSB8</accession>
<dbReference type="PANTHER" id="PTHR45527:SF1">
    <property type="entry name" value="FATTY ACID SYNTHASE"/>
    <property type="match status" value="1"/>
</dbReference>
<dbReference type="InterPro" id="IPR025110">
    <property type="entry name" value="AMP-bd_C"/>
</dbReference>
<dbReference type="SUPFAM" id="SSF56801">
    <property type="entry name" value="Acetyl-CoA synthetase-like"/>
    <property type="match status" value="1"/>
</dbReference>
<name>U7QSB8_PHOTE</name>
<protein>
    <recommendedName>
        <fullName evidence="1">Carrier domain-containing protein</fullName>
    </recommendedName>
</protein>
<comment type="caution">
    <text evidence="2">The sequence shown here is derived from an EMBL/GenBank/DDBJ whole genome shotgun (WGS) entry which is preliminary data.</text>
</comment>
<dbReference type="GO" id="GO:0043041">
    <property type="term" value="P:amino acid activation for nonribosomal peptide biosynthetic process"/>
    <property type="evidence" value="ECO:0007669"/>
    <property type="project" value="TreeGrafter"/>
</dbReference>
<dbReference type="Proteomes" id="UP000017133">
    <property type="component" value="Unassembled WGS sequence"/>
</dbReference>
<dbReference type="Pfam" id="PF13193">
    <property type="entry name" value="AMP-binding_C"/>
    <property type="match status" value="1"/>
</dbReference>
<dbReference type="Gene3D" id="2.30.38.10">
    <property type="entry name" value="Luciferase, Domain 3"/>
    <property type="match status" value="1"/>
</dbReference>
<dbReference type="Gene3D" id="3.40.50.980">
    <property type="match status" value="2"/>
</dbReference>
<dbReference type="Gene3D" id="3.30.300.30">
    <property type="match status" value="1"/>
</dbReference>
<dbReference type="EMBL" id="AXDT01000270">
    <property type="protein sequence ID" value="ERT10763.1"/>
    <property type="molecule type" value="Genomic_DNA"/>
</dbReference>
<dbReference type="PATRIC" id="fig|1389415.4.peg.4605"/>
<dbReference type="Pfam" id="PF00501">
    <property type="entry name" value="AMP-binding"/>
    <property type="match status" value="1"/>
</dbReference>
<dbReference type="InterPro" id="IPR020845">
    <property type="entry name" value="AMP-binding_CS"/>
</dbReference>
<dbReference type="Gene3D" id="1.10.1200.10">
    <property type="entry name" value="ACP-like"/>
    <property type="match status" value="1"/>
</dbReference>
<organism evidence="2 3">
    <name type="scientific">Photorhabdus temperata J3</name>
    <dbReference type="NCBI Taxonomy" id="1389415"/>
    <lineage>
        <taxon>Bacteria</taxon>
        <taxon>Pseudomonadati</taxon>
        <taxon>Pseudomonadota</taxon>
        <taxon>Gammaproteobacteria</taxon>
        <taxon>Enterobacterales</taxon>
        <taxon>Morganellaceae</taxon>
        <taxon>Photorhabdus</taxon>
    </lineage>
</organism>
<dbReference type="PANTHER" id="PTHR45527">
    <property type="entry name" value="NONRIBOSOMAL PEPTIDE SYNTHETASE"/>
    <property type="match status" value="1"/>
</dbReference>
<proteinExistence type="predicted"/>
<dbReference type="PROSITE" id="PS50075">
    <property type="entry name" value="CARRIER"/>
    <property type="match status" value="1"/>
</dbReference>
<dbReference type="InterPro" id="IPR045851">
    <property type="entry name" value="AMP-bd_C_sf"/>
</dbReference>
<evidence type="ECO:0000259" key="1">
    <source>
        <dbReference type="PROSITE" id="PS50075"/>
    </source>
</evidence>
<dbReference type="InterPro" id="IPR036736">
    <property type="entry name" value="ACP-like_sf"/>
</dbReference>
<feature type="domain" description="Carrier" evidence="1">
    <location>
        <begin position="515"/>
        <end position="589"/>
    </location>
</feature>
<reference evidence="2 3" key="1">
    <citation type="submission" date="2013-10" db="EMBL/GenBank/DDBJ databases">
        <title>Whole Genome Shotgun Sequence of Photorhabdus temperata J3.</title>
        <authorList>
            <person name="Park G.-S."/>
            <person name="Hong S.-J."/>
            <person name="Shin J.-H."/>
        </authorList>
    </citation>
    <scope>NUCLEOTIDE SEQUENCE [LARGE SCALE GENOMIC DNA]</scope>
    <source>
        <strain evidence="2 3">J3</strain>
    </source>
</reference>
<sequence length="590" mass="65514">MHKLNCSGLANQCPPDFLQRIVRNVEIAPDKVAVKSGETCISYLELFQVAQRFKEKLIASGVQAGEAVGIFQERTPEMIASLLAILALGAYFIPLDPKLPEMRLRRFVELGHPRTIMCDSSNLEWAYGLGEPILIDRRPCTVDDPILYPDHQPKNALGYVLFTSGSTGNPKGVAVFRNSISILLDSMIDRLGLNSEDTVLAHSTIGFDMSIPELFLPLILGGKMLLASSEQSGNPHKLLVLLDDVTFMQATPTTWKILLALGLDQADKLTAVAGGESIDIPLVRKLLDAVKDLWNFYGPTEATVWACAQRLNSRMSYVPLGEPLANTHLLLKNMEESDLFELVISGSLVARGYCGEQSSKINSFGVDAQGIRYYRTGDLVKEHDDDNLEWISRKDDIMKIRGNRVSLSEITSALESMREVQNALVFQISQAERKSPILVAYIVFSVGVQKDLSQVDRYMKKELPSYMIPDHYCLLDEIPLLPSGKLDRKALPGPTHITTSRIVTTKENRETRSSKPDVGALEQILGVLRKLLEINDFSPDDDFFDYGGSSALAAVVAGMLGQISFSVEIKDIYDYRTARKLATFLQRRDV</sequence>
<evidence type="ECO:0000313" key="3">
    <source>
        <dbReference type="Proteomes" id="UP000017133"/>
    </source>
</evidence>
<dbReference type="GO" id="GO:0031177">
    <property type="term" value="F:phosphopantetheine binding"/>
    <property type="evidence" value="ECO:0007669"/>
    <property type="project" value="TreeGrafter"/>
</dbReference>
<dbReference type="InterPro" id="IPR009081">
    <property type="entry name" value="PP-bd_ACP"/>
</dbReference>
<dbReference type="InterPro" id="IPR000873">
    <property type="entry name" value="AMP-dep_synth/lig_dom"/>
</dbReference>
<dbReference type="AlphaFoldDB" id="U7QSB8"/>